<evidence type="ECO:0000256" key="8">
    <source>
        <dbReference type="RuleBase" id="RU362010"/>
    </source>
</evidence>
<dbReference type="Gene3D" id="1.20.58.340">
    <property type="entry name" value="Magnesium transport protein CorA, transmembrane region"/>
    <property type="match status" value="2"/>
</dbReference>
<evidence type="ECO:0000256" key="3">
    <source>
        <dbReference type="ARBA" id="ARBA00022448"/>
    </source>
</evidence>
<evidence type="ECO:0000256" key="5">
    <source>
        <dbReference type="ARBA" id="ARBA00022692"/>
    </source>
</evidence>
<dbReference type="Gene3D" id="3.30.460.20">
    <property type="entry name" value="CorA soluble domain-like"/>
    <property type="match status" value="1"/>
</dbReference>
<comment type="function">
    <text evidence="8">Mediates influx of magnesium ions.</text>
</comment>
<dbReference type="PANTHER" id="PTHR46494:SF1">
    <property type="entry name" value="CORA FAMILY METAL ION TRANSPORTER (EUROFUNG)"/>
    <property type="match status" value="1"/>
</dbReference>
<feature type="transmembrane region" description="Helical" evidence="8">
    <location>
        <begin position="289"/>
        <end position="309"/>
    </location>
</feature>
<protein>
    <recommendedName>
        <fullName evidence="8">Magnesium transport protein CorA</fullName>
    </recommendedName>
</protein>
<comment type="similarity">
    <text evidence="2 8">Belongs to the CorA metal ion transporter (MIT) (TC 1.A.35) family.</text>
</comment>
<name>A0ABV9Q547_9BACL</name>
<evidence type="ECO:0000256" key="2">
    <source>
        <dbReference type="ARBA" id="ARBA00009765"/>
    </source>
</evidence>
<dbReference type="SUPFAM" id="SSF143865">
    <property type="entry name" value="CorA soluble domain-like"/>
    <property type="match status" value="1"/>
</dbReference>
<evidence type="ECO:0000256" key="1">
    <source>
        <dbReference type="ARBA" id="ARBA00004651"/>
    </source>
</evidence>
<organism evidence="9 10">
    <name type="scientific">Effusibacillus consociatus</name>
    <dbReference type="NCBI Taxonomy" id="1117041"/>
    <lineage>
        <taxon>Bacteria</taxon>
        <taxon>Bacillati</taxon>
        <taxon>Bacillota</taxon>
        <taxon>Bacilli</taxon>
        <taxon>Bacillales</taxon>
        <taxon>Alicyclobacillaceae</taxon>
        <taxon>Effusibacillus</taxon>
    </lineage>
</organism>
<keyword evidence="7 8" id="KW-0472">Membrane</keyword>
<dbReference type="InterPro" id="IPR004488">
    <property type="entry name" value="Mg/Co-transport_prot_CorA"/>
</dbReference>
<keyword evidence="6 8" id="KW-1133">Transmembrane helix</keyword>
<evidence type="ECO:0000256" key="4">
    <source>
        <dbReference type="ARBA" id="ARBA00022475"/>
    </source>
</evidence>
<dbReference type="Proteomes" id="UP001596002">
    <property type="component" value="Unassembled WGS sequence"/>
</dbReference>
<keyword evidence="5 8" id="KW-0812">Transmembrane</keyword>
<keyword evidence="3 8" id="KW-0813">Transport</keyword>
<sequence length="315" mass="37816">MVRTMLLLNNGEILYERPVEEIINQQAKWFWVDFSEPTAQEIQYLSDIFAFHHLAIEDCLHLLQRPKIDDFGDYRFFVLHAVSNQKGKPEEINLFVAKNYIVSFRMNPNQDLDKVWNQVKQNPELTQKGPDYLLYLIIDRLVDQYFPVLLRIDDELERLESENFLRPSQRMINRVFKIRKDLLSLRRSLEPYREVVREILHPEDEKWKIKYRIFFGDIYDHLAKLLEMTDTYRQIGSDLIESYVSLNSQRMNRVMVTLTVITTIFMPLTFLAGIYGMNFDNMPELHWKYGYFFVLTLMSVIAGGMVIWFRRRGWF</sequence>
<proteinExistence type="inferred from homology"/>
<dbReference type="Pfam" id="PF01544">
    <property type="entry name" value="CorA"/>
    <property type="match status" value="1"/>
</dbReference>
<dbReference type="NCBIfam" id="TIGR00383">
    <property type="entry name" value="corA"/>
    <property type="match status" value="1"/>
</dbReference>
<gene>
    <name evidence="8 9" type="primary">corA</name>
    <name evidence="9" type="ORF">ACFO8Q_19965</name>
</gene>
<keyword evidence="8" id="KW-0406">Ion transport</keyword>
<feature type="transmembrane region" description="Helical" evidence="8">
    <location>
        <begin position="254"/>
        <end position="277"/>
    </location>
</feature>
<dbReference type="RefSeq" id="WP_380028322.1">
    <property type="nucleotide sequence ID" value="NZ_JBHSHC010000140.1"/>
</dbReference>
<comment type="caution">
    <text evidence="9">The sequence shown here is derived from an EMBL/GenBank/DDBJ whole genome shotgun (WGS) entry which is preliminary data.</text>
</comment>
<dbReference type="SUPFAM" id="SSF144083">
    <property type="entry name" value="Magnesium transport protein CorA, transmembrane region"/>
    <property type="match status" value="1"/>
</dbReference>
<evidence type="ECO:0000256" key="7">
    <source>
        <dbReference type="ARBA" id="ARBA00023136"/>
    </source>
</evidence>
<keyword evidence="4 8" id="KW-1003">Cell membrane</keyword>
<evidence type="ECO:0000256" key="6">
    <source>
        <dbReference type="ARBA" id="ARBA00022989"/>
    </source>
</evidence>
<dbReference type="InterPro" id="IPR045863">
    <property type="entry name" value="CorA_TM1_TM2"/>
</dbReference>
<keyword evidence="10" id="KW-1185">Reference proteome</keyword>
<evidence type="ECO:0000313" key="9">
    <source>
        <dbReference type="EMBL" id="MFC4769606.1"/>
    </source>
</evidence>
<evidence type="ECO:0000313" key="10">
    <source>
        <dbReference type="Proteomes" id="UP001596002"/>
    </source>
</evidence>
<dbReference type="InterPro" id="IPR002523">
    <property type="entry name" value="MgTranspt_CorA/ZnTranspt_ZntB"/>
</dbReference>
<comment type="subcellular location">
    <subcellularLocation>
        <location evidence="1">Cell membrane</location>
        <topology evidence="1">Multi-pass membrane protein</topology>
    </subcellularLocation>
    <subcellularLocation>
        <location evidence="8">Membrane</location>
        <topology evidence="8">Multi-pass membrane protein</topology>
    </subcellularLocation>
</comment>
<keyword evidence="8" id="KW-0460">Magnesium</keyword>
<reference evidence="10" key="1">
    <citation type="journal article" date="2019" name="Int. J. Syst. Evol. Microbiol.">
        <title>The Global Catalogue of Microorganisms (GCM) 10K type strain sequencing project: providing services to taxonomists for standard genome sequencing and annotation.</title>
        <authorList>
            <consortium name="The Broad Institute Genomics Platform"/>
            <consortium name="The Broad Institute Genome Sequencing Center for Infectious Disease"/>
            <person name="Wu L."/>
            <person name="Ma J."/>
        </authorList>
    </citation>
    <scope>NUCLEOTIDE SEQUENCE [LARGE SCALE GENOMIC DNA]</scope>
    <source>
        <strain evidence="10">WYCCWR 12678</strain>
    </source>
</reference>
<accession>A0ABV9Q547</accession>
<dbReference type="InterPro" id="IPR045861">
    <property type="entry name" value="CorA_cytoplasmic_dom"/>
</dbReference>
<dbReference type="PANTHER" id="PTHR46494">
    <property type="entry name" value="CORA FAMILY METAL ION TRANSPORTER (EUROFUNG)"/>
    <property type="match status" value="1"/>
</dbReference>
<dbReference type="CDD" id="cd12831">
    <property type="entry name" value="TmCorA-like_u2"/>
    <property type="match status" value="1"/>
</dbReference>
<dbReference type="EMBL" id="JBHSHC010000140">
    <property type="protein sequence ID" value="MFC4769606.1"/>
    <property type="molecule type" value="Genomic_DNA"/>
</dbReference>